<dbReference type="PROSITE" id="PS00597">
    <property type="entry name" value="PLANT_LTP"/>
    <property type="match status" value="1"/>
</dbReference>
<dbReference type="Gramene" id="OMO94543">
    <property type="protein sequence ID" value="OMO94543"/>
    <property type="gene ID" value="CCACVL1_05929"/>
</dbReference>
<keyword evidence="7" id="KW-0732">Signal</keyword>
<dbReference type="Pfam" id="PF00234">
    <property type="entry name" value="Tryp_alpha_amyl"/>
    <property type="match status" value="1"/>
</dbReference>
<dbReference type="Gene3D" id="1.10.110.10">
    <property type="entry name" value="Plant lipid-transfer and hydrophobic proteins"/>
    <property type="match status" value="1"/>
</dbReference>
<dbReference type="SMART" id="SM00499">
    <property type="entry name" value="AAI"/>
    <property type="match status" value="1"/>
</dbReference>
<organism evidence="9 10">
    <name type="scientific">Corchorus capsularis</name>
    <name type="common">Jute</name>
    <dbReference type="NCBI Taxonomy" id="210143"/>
    <lineage>
        <taxon>Eukaryota</taxon>
        <taxon>Viridiplantae</taxon>
        <taxon>Streptophyta</taxon>
        <taxon>Embryophyta</taxon>
        <taxon>Tracheophyta</taxon>
        <taxon>Spermatophyta</taxon>
        <taxon>Magnoliopsida</taxon>
        <taxon>eudicotyledons</taxon>
        <taxon>Gunneridae</taxon>
        <taxon>Pentapetalae</taxon>
        <taxon>rosids</taxon>
        <taxon>malvids</taxon>
        <taxon>Malvales</taxon>
        <taxon>Malvaceae</taxon>
        <taxon>Grewioideae</taxon>
        <taxon>Apeibeae</taxon>
        <taxon>Corchorus</taxon>
    </lineage>
</organism>
<dbReference type="EMBL" id="AWWV01007822">
    <property type="protein sequence ID" value="OMO94543.1"/>
    <property type="molecule type" value="Genomic_DNA"/>
</dbReference>
<gene>
    <name evidence="9" type="ORF">CCACVL1_05929</name>
</gene>
<comment type="similarity">
    <text evidence="2 6">Belongs to the plant LTP family.</text>
</comment>
<keyword evidence="3 6" id="KW-0813">Transport</keyword>
<comment type="caution">
    <text evidence="9">The sequence shown here is derived from an EMBL/GenBank/DDBJ whole genome shotgun (WGS) entry which is preliminary data.</text>
</comment>
<keyword evidence="4 6" id="KW-0446">Lipid-binding</keyword>
<dbReference type="GO" id="GO:0006869">
    <property type="term" value="P:lipid transport"/>
    <property type="evidence" value="ECO:0007669"/>
    <property type="project" value="InterPro"/>
</dbReference>
<dbReference type="CDD" id="cd01960">
    <property type="entry name" value="nsLTP1"/>
    <property type="match status" value="1"/>
</dbReference>
<feature type="domain" description="Bifunctional inhibitor/plant lipid transfer protein/seed storage helical" evidence="8">
    <location>
        <begin position="29"/>
        <end position="113"/>
    </location>
</feature>
<dbReference type="PRINTS" id="PR00382">
    <property type="entry name" value="LIPIDTRNSFER"/>
</dbReference>
<reference evidence="9 10" key="1">
    <citation type="submission" date="2013-09" db="EMBL/GenBank/DDBJ databases">
        <title>Corchorus capsularis genome sequencing.</title>
        <authorList>
            <person name="Alam M."/>
            <person name="Haque M.S."/>
            <person name="Islam M.S."/>
            <person name="Emdad E.M."/>
            <person name="Islam M.M."/>
            <person name="Ahmed B."/>
            <person name="Halim A."/>
            <person name="Hossen Q.M.M."/>
            <person name="Hossain M.Z."/>
            <person name="Ahmed R."/>
            <person name="Khan M.M."/>
            <person name="Islam R."/>
            <person name="Rashid M.M."/>
            <person name="Khan S.A."/>
            <person name="Rahman M.S."/>
            <person name="Alam M."/>
        </authorList>
    </citation>
    <scope>NUCLEOTIDE SEQUENCE [LARGE SCALE GENOMIC DNA]</scope>
    <source>
        <strain evidence="10">cv. CVL-1</strain>
        <tissue evidence="9">Whole seedling</tissue>
    </source>
</reference>
<evidence type="ECO:0000259" key="8">
    <source>
        <dbReference type="SMART" id="SM00499"/>
    </source>
</evidence>
<dbReference type="InterPro" id="IPR000528">
    <property type="entry name" value="Plant_nsLTP"/>
</dbReference>
<dbReference type="OrthoDB" id="1890443at2759"/>
<evidence type="ECO:0000256" key="5">
    <source>
        <dbReference type="ARBA" id="ARBA00023157"/>
    </source>
</evidence>
<comment type="function">
    <text evidence="1 6">Plant non-specific lipid-transfer proteins transfer phospholipids as well as galactolipids across membranes. May play a role in wax or cutin deposition in the cell walls of expanding epidermal cells and certain secretory tissues.</text>
</comment>
<dbReference type="GO" id="GO:0008289">
    <property type="term" value="F:lipid binding"/>
    <property type="evidence" value="ECO:0007669"/>
    <property type="project" value="UniProtKB-KW"/>
</dbReference>
<evidence type="ECO:0000313" key="10">
    <source>
        <dbReference type="Proteomes" id="UP000188268"/>
    </source>
</evidence>
<keyword evidence="5" id="KW-1015">Disulfide bond</keyword>
<dbReference type="Proteomes" id="UP000188268">
    <property type="component" value="Unassembled WGS sequence"/>
</dbReference>
<keyword evidence="10" id="KW-1185">Reference proteome</keyword>
<dbReference type="PROSITE" id="PS51257">
    <property type="entry name" value="PROKAR_LIPOPROTEIN"/>
    <property type="match status" value="1"/>
</dbReference>
<feature type="chain" id="PRO_5012910003" description="Non-specific lipid-transfer protein" evidence="7">
    <location>
        <begin position="26"/>
        <end position="117"/>
    </location>
</feature>
<dbReference type="InterPro" id="IPR016140">
    <property type="entry name" value="Bifunc_inhib/LTP/seed_store"/>
</dbReference>
<evidence type="ECO:0000256" key="6">
    <source>
        <dbReference type="RuleBase" id="RU000628"/>
    </source>
</evidence>
<dbReference type="SUPFAM" id="SSF47699">
    <property type="entry name" value="Bifunctional inhibitor/lipid-transfer protein/seed storage 2S albumin"/>
    <property type="match status" value="1"/>
</dbReference>
<evidence type="ECO:0000256" key="4">
    <source>
        <dbReference type="ARBA" id="ARBA00023121"/>
    </source>
</evidence>
<evidence type="ECO:0000256" key="3">
    <source>
        <dbReference type="ARBA" id="ARBA00022448"/>
    </source>
</evidence>
<sequence>MASAIKIACVVVVCMALVSAPVAQGAISCGQVAKALGPCIPYLTGKGPLAPGCCSGVKSLNGAAKTTPDRQAACNCLKSNAGSISGINYGLAAGLPGKCGVSIPYQISPSTDCSKVK</sequence>
<dbReference type="PANTHER" id="PTHR33076">
    <property type="entry name" value="NON-SPECIFIC LIPID-TRANSFER PROTEIN 2-RELATED"/>
    <property type="match status" value="1"/>
</dbReference>
<dbReference type="FunFam" id="1.10.110.10:FF:000002">
    <property type="entry name" value="Non-specific lipid-transfer protein"/>
    <property type="match status" value="1"/>
</dbReference>
<evidence type="ECO:0000256" key="7">
    <source>
        <dbReference type="SAM" id="SignalP"/>
    </source>
</evidence>
<evidence type="ECO:0000313" key="9">
    <source>
        <dbReference type="EMBL" id="OMO94543.1"/>
    </source>
</evidence>
<name>A0A1R3JIB6_COCAP</name>
<dbReference type="AlphaFoldDB" id="A0A1R3JIB6"/>
<evidence type="ECO:0000256" key="1">
    <source>
        <dbReference type="ARBA" id="ARBA00003211"/>
    </source>
</evidence>
<evidence type="ECO:0000256" key="2">
    <source>
        <dbReference type="ARBA" id="ARBA00009748"/>
    </source>
</evidence>
<proteinExistence type="inferred from homology"/>
<protein>
    <recommendedName>
        <fullName evidence="6">Non-specific lipid-transfer protein</fullName>
    </recommendedName>
</protein>
<feature type="signal peptide" evidence="7">
    <location>
        <begin position="1"/>
        <end position="25"/>
    </location>
</feature>
<dbReference type="STRING" id="210143.A0A1R3JIB6"/>
<dbReference type="OMA" id="MASIKCA"/>
<accession>A0A1R3JIB6</accession>
<dbReference type="InterPro" id="IPR036312">
    <property type="entry name" value="Bifun_inhib/LTP/seed_sf"/>
</dbReference>